<feature type="transmembrane region" description="Helical" evidence="2">
    <location>
        <begin position="158"/>
        <end position="182"/>
    </location>
</feature>
<comment type="caution">
    <text evidence="3">The sequence shown here is derived from an EMBL/GenBank/DDBJ whole genome shotgun (WGS) entry which is preliminary data.</text>
</comment>
<accession>A0A409VW74</accession>
<dbReference type="InParanoid" id="A0A409VW74"/>
<protein>
    <submittedName>
        <fullName evidence="3">Uncharacterized protein</fullName>
    </submittedName>
</protein>
<organism evidence="3 4">
    <name type="scientific">Panaeolus cyanescens</name>
    <dbReference type="NCBI Taxonomy" id="181874"/>
    <lineage>
        <taxon>Eukaryota</taxon>
        <taxon>Fungi</taxon>
        <taxon>Dikarya</taxon>
        <taxon>Basidiomycota</taxon>
        <taxon>Agaricomycotina</taxon>
        <taxon>Agaricomycetes</taxon>
        <taxon>Agaricomycetidae</taxon>
        <taxon>Agaricales</taxon>
        <taxon>Agaricineae</taxon>
        <taxon>Galeropsidaceae</taxon>
        <taxon>Panaeolus</taxon>
    </lineage>
</organism>
<feature type="region of interest" description="Disordered" evidence="1">
    <location>
        <begin position="80"/>
        <end position="110"/>
    </location>
</feature>
<dbReference type="Proteomes" id="UP000284842">
    <property type="component" value="Unassembled WGS sequence"/>
</dbReference>
<dbReference type="STRING" id="181874.A0A409VW74"/>
<evidence type="ECO:0000256" key="1">
    <source>
        <dbReference type="SAM" id="MobiDB-lite"/>
    </source>
</evidence>
<feature type="transmembrane region" description="Helical" evidence="2">
    <location>
        <begin position="685"/>
        <end position="704"/>
    </location>
</feature>
<sequence>MDSGSSPQQPFPSSFGMPHSNVAYSPIKPVDTAHYPSASNQTPYLTSPLPSGASPPELYYDLTSPSSTVFSPNRPAAFSAAEQRPTSMGMSYTDPVQKQPTRGNSAVYSMSGSRSKNPFGQAFETPQWIPVVIHIVVCGLAYPVLLGFVYLSDGRTLFLARLLIGLGCSIVGLTLGISLLTLAKGIFEAATWATVIHQSRVSQGGGIRFGDLAAHVADHGSPTSALRLLYDRFRYTGTHRQNRKSYDNRWWSFYILLFLFNCVVAGALAFLLGRLIDIRTETSHQRDVFDEVAIQGVLSDAEIQRATEILPYFEDTSVTWTLSSISSQGVLPPVVSMPWENQTVYFSETSLSQLIPGGAGGVGTFQANDGQNSGQPTGNPGDAFTEGSLLRFPQWGLRTKCARIPDGPTNIIAASANGLAYVFAPRDVLKPLFDALSVPFPDAMNQRYDLSKILAQGDSVTPPNLDTISAAARFANNGVTQTLMSSPLSLGHEGDGFITLETVLIRLNTQYAPNGKFSRQATVGDATIGFDSAVCLQVYQPYVVEIYNSSIGLPNIVKINSRSAGIQPNDRESMVGSPLSDPSVTRGLNSTGLINVYIVTHQNSINSMLKDNGPEGGYRPSPSIVAYTDGVGISGYSEFSVEKYEQARSLADARNALPYFAGTGRLLARRYTDKVVTRSEINNPFMAVALGSVLLLGLISGFFVPRLPFGQPRRGFDLYSWMTAFYAQELTSDKPNGIYKNMDLKDIVKTNSNIRLRYTG</sequence>
<proteinExistence type="predicted"/>
<feature type="region of interest" description="Disordered" evidence="1">
    <location>
        <begin position="364"/>
        <end position="384"/>
    </location>
</feature>
<evidence type="ECO:0000256" key="2">
    <source>
        <dbReference type="SAM" id="Phobius"/>
    </source>
</evidence>
<reference evidence="3 4" key="1">
    <citation type="journal article" date="2018" name="Evol. Lett.">
        <title>Horizontal gene cluster transfer increased hallucinogenic mushroom diversity.</title>
        <authorList>
            <person name="Reynolds H.T."/>
            <person name="Vijayakumar V."/>
            <person name="Gluck-Thaler E."/>
            <person name="Korotkin H.B."/>
            <person name="Matheny P.B."/>
            <person name="Slot J.C."/>
        </authorList>
    </citation>
    <scope>NUCLEOTIDE SEQUENCE [LARGE SCALE GENOMIC DNA]</scope>
    <source>
        <strain evidence="3 4">2629</strain>
    </source>
</reference>
<feature type="transmembrane region" description="Helical" evidence="2">
    <location>
        <begin position="131"/>
        <end position="152"/>
    </location>
</feature>
<keyword evidence="2" id="KW-1133">Transmembrane helix</keyword>
<keyword evidence="2" id="KW-0812">Transmembrane</keyword>
<feature type="compositionally biased region" description="Low complexity" evidence="1">
    <location>
        <begin position="1"/>
        <end position="16"/>
    </location>
</feature>
<feature type="compositionally biased region" description="Polar residues" evidence="1">
    <location>
        <begin position="84"/>
        <end position="110"/>
    </location>
</feature>
<evidence type="ECO:0000313" key="3">
    <source>
        <dbReference type="EMBL" id="PPQ70480.1"/>
    </source>
</evidence>
<dbReference type="AlphaFoldDB" id="A0A409VW74"/>
<keyword evidence="2" id="KW-0472">Membrane</keyword>
<dbReference type="OrthoDB" id="8191639at2759"/>
<feature type="region of interest" description="Disordered" evidence="1">
    <location>
        <begin position="1"/>
        <end position="23"/>
    </location>
</feature>
<keyword evidence="4" id="KW-1185">Reference proteome</keyword>
<evidence type="ECO:0000313" key="4">
    <source>
        <dbReference type="Proteomes" id="UP000284842"/>
    </source>
</evidence>
<feature type="transmembrane region" description="Helical" evidence="2">
    <location>
        <begin position="250"/>
        <end position="272"/>
    </location>
</feature>
<dbReference type="EMBL" id="NHTK01005952">
    <property type="protein sequence ID" value="PPQ70480.1"/>
    <property type="molecule type" value="Genomic_DNA"/>
</dbReference>
<feature type="compositionally biased region" description="Polar residues" evidence="1">
    <location>
        <begin position="365"/>
        <end position="378"/>
    </location>
</feature>
<gene>
    <name evidence="3" type="ORF">CVT24_013287</name>
</gene>
<name>A0A409VW74_9AGAR</name>